<dbReference type="InParanoid" id="A0A165UGD7"/>
<evidence type="ECO:0000256" key="11">
    <source>
        <dbReference type="ARBA" id="ARBA00068280"/>
    </source>
</evidence>
<dbReference type="FunCoup" id="A0A165UGD7">
    <property type="interactions" value="481"/>
</dbReference>
<dbReference type="InterPro" id="IPR001412">
    <property type="entry name" value="aa-tRNA-synth_I_CS"/>
</dbReference>
<evidence type="ECO:0000256" key="8">
    <source>
        <dbReference type="ARBA" id="ARBA00023146"/>
    </source>
</evidence>
<dbReference type="OrthoDB" id="10264412at2759"/>
<dbReference type="Pfam" id="PF08264">
    <property type="entry name" value="Anticodon_1"/>
    <property type="match status" value="1"/>
</dbReference>
<evidence type="ECO:0000256" key="3">
    <source>
        <dbReference type="ARBA" id="ARBA00013165"/>
    </source>
</evidence>
<dbReference type="InterPro" id="IPR002300">
    <property type="entry name" value="aa-tRNA-synth_Ia"/>
</dbReference>
<name>A0A165UGD7_9AGAM</name>
<comment type="similarity">
    <text evidence="2 12">Belongs to the class-I aminoacyl-tRNA synthetase family.</text>
</comment>
<dbReference type="Gene3D" id="1.10.730.20">
    <property type="match status" value="1"/>
</dbReference>
<dbReference type="GO" id="GO:0004822">
    <property type="term" value="F:isoleucine-tRNA ligase activity"/>
    <property type="evidence" value="ECO:0007669"/>
    <property type="project" value="UniProtKB-EC"/>
</dbReference>
<keyword evidence="8 12" id="KW-0030">Aminoacyl-tRNA synthetase</keyword>
<dbReference type="SUPFAM" id="SSF50677">
    <property type="entry name" value="ValRS/IleRS/LeuRS editing domain"/>
    <property type="match status" value="1"/>
</dbReference>
<keyword evidence="5 12" id="KW-0547">Nucleotide-binding</keyword>
<dbReference type="Gene3D" id="3.40.50.620">
    <property type="entry name" value="HUPs"/>
    <property type="match status" value="2"/>
</dbReference>
<dbReference type="NCBIfam" id="TIGR00392">
    <property type="entry name" value="ileS"/>
    <property type="match status" value="1"/>
</dbReference>
<organism evidence="15 16">
    <name type="scientific">Neolentinus lepideus HHB14362 ss-1</name>
    <dbReference type="NCBI Taxonomy" id="1314782"/>
    <lineage>
        <taxon>Eukaryota</taxon>
        <taxon>Fungi</taxon>
        <taxon>Dikarya</taxon>
        <taxon>Basidiomycota</taxon>
        <taxon>Agaricomycotina</taxon>
        <taxon>Agaricomycetes</taxon>
        <taxon>Gloeophyllales</taxon>
        <taxon>Gloeophyllaceae</taxon>
        <taxon>Neolentinus</taxon>
    </lineage>
</organism>
<dbReference type="GO" id="GO:0002161">
    <property type="term" value="F:aminoacyl-tRNA deacylase activity"/>
    <property type="evidence" value="ECO:0007669"/>
    <property type="project" value="InterPro"/>
</dbReference>
<evidence type="ECO:0000259" key="13">
    <source>
        <dbReference type="Pfam" id="PF00133"/>
    </source>
</evidence>
<dbReference type="InterPro" id="IPR050081">
    <property type="entry name" value="Ile-tRNA_ligase"/>
</dbReference>
<dbReference type="GO" id="GO:0006428">
    <property type="term" value="P:isoleucyl-tRNA aminoacylation"/>
    <property type="evidence" value="ECO:0007669"/>
    <property type="project" value="InterPro"/>
</dbReference>
<keyword evidence="4 12" id="KW-0436">Ligase</keyword>
<dbReference type="GO" id="GO:0005524">
    <property type="term" value="F:ATP binding"/>
    <property type="evidence" value="ECO:0007669"/>
    <property type="project" value="UniProtKB-KW"/>
</dbReference>
<dbReference type="PROSITE" id="PS00178">
    <property type="entry name" value="AA_TRNA_LIGASE_I"/>
    <property type="match status" value="1"/>
</dbReference>
<dbReference type="EC" id="6.1.1.5" evidence="3"/>
<dbReference type="HAMAP" id="MF_02002">
    <property type="entry name" value="Ile_tRNA_synth_type1"/>
    <property type="match status" value="1"/>
</dbReference>
<gene>
    <name evidence="15" type="ORF">NEOLEDRAFT_1059317</name>
</gene>
<dbReference type="InterPro" id="IPR009008">
    <property type="entry name" value="Val/Leu/Ile-tRNA-synth_edit"/>
</dbReference>
<dbReference type="STRING" id="1314782.A0A165UGD7"/>
<dbReference type="Proteomes" id="UP000076761">
    <property type="component" value="Unassembled WGS sequence"/>
</dbReference>
<dbReference type="SUPFAM" id="SSF52374">
    <property type="entry name" value="Nucleotidylyl transferase"/>
    <property type="match status" value="1"/>
</dbReference>
<dbReference type="Gene3D" id="3.90.740.10">
    <property type="entry name" value="Valyl/Leucyl/Isoleucyl-tRNA synthetase, editing domain"/>
    <property type="match status" value="1"/>
</dbReference>
<evidence type="ECO:0000256" key="9">
    <source>
        <dbReference type="ARBA" id="ARBA00032665"/>
    </source>
</evidence>
<proteinExistence type="inferred from homology"/>
<keyword evidence="6 12" id="KW-0067">ATP-binding</keyword>
<dbReference type="PANTHER" id="PTHR42765:SF1">
    <property type="entry name" value="ISOLEUCINE--TRNA LIGASE, MITOCHONDRIAL"/>
    <property type="match status" value="1"/>
</dbReference>
<feature type="domain" description="Aminoacyl-tRNA synthetase class Ia" evidence="13">
    <location>
        <begin position="88"/>
        <end position="729"/>
    </location>
</feature>
<evidence type="ECO:0000256" key="12">
    <source>
        <dbReference type="RuleBase" id="RU363035"/>
    </source>
</evidence>
<dbReference type="GO" id="GO:0005739">
    <property type="term" value="C:mitochondrion"/>
    <property type="evidence" value="ECO:0007669"/>
    <property type="project" value="UniProtKB-SubCell"/>
</dbReference>
<evidence type="ECO:0000256" key="6">
    <source>
        <dbReference type="ARBA" id="ARBA00022840"/>
    </source>
</evidence>
<protein>
    <recommendedName>
        <fullName evidence="11">Isoleucine--tRNA ligase, mitochondrial</fullName>
        <ecNumber evidence="3">6.1.1.5</ecNumber>
    </recommendedName>
    <alternativeName>
        <fullName evidence="9">Isoleucyl-tRNA synthetase</fullName>
    </alternativeName>
</protein>
<dbReference type="InterPro" id="IPR033708">
    <property type="entry name" value="Anticodon_Ile_BEm"/>
</dbReference>
<dbReference type="EMBL" id="KV425559">
    <property type="protein sequence ID" value="KZT28115.1"/>
    <property type="molecule type" value="Genomic_DNA"/>
</dbReference>
<dbReference type="InterPro" id="IPR014729">
    <property type="entry name" value="Rossmann-like_a/b/a_fold"/>
</dbReference>
<sequence>MSKIWRHDFRYPKFLRGCRQGWRAFSSTAASASGPKSKTSTSDNKLFSKTLLLPKTRLPLWSDPSKSEEPFRNKSSGELYRWQWENAKGSLFVLHDGPPYANGHLHMGHALNKIVKDIITRYNVLIGNKVHYAPGWDCHGLPIENKVLQQLGKDQRSVDPKIIRDAAKAFAKQEVQRQREEFSQLGIMADWCTDTTYRTMDHAYEMRQLQIFKSMVEAGLIYRHYRPVHYSPSSRSALAEAELSYKDDHVSHSVYVSFALDLKAEGMRPILRNLLREKAETHLLVWTTTPWTLTANMGIAVHPDLKYSILIQKKTARTFIVGSERVYDLTDILGEVEEIAQVDGSELVDSVYHPLFFEVAQTVSFTRPLKVLPSGHVTADSGTGLVHCAPAHGAEDYALFRDLGLLTTDKSMLCHVDTDGKFSSAVEEVVGESVAKRLVGEEVLKDGGKAMNELLGDMGVLVKVQRIKHRYPYDWKTDQPVIMLATSQWFADLNSIKEDALKVLKQVSFFPTISRRRLQSFVQTRSEWCISRQRVWGVPIPALYRIATDTAVMDGESLAHILSVLDEKGTAHWWDGPVGDFVPQYLRKEGEDPETVYKKGTDTMDVWFDSGSSWAMLRDVVGDEIRERGYYADVCVEGSDQHRGWFQSQLLTAVAATKAEGKVVRPYNHLITHGMVLDPVGKKMSKSLGNIISPRTVITGGKDKKKEPTYGADVLRLWAATVEYWNDVAIGSNVLAQCAESMRKIRNSARFILGNLEDGRGLLNLPRVRRVDMNLANRYVMHELYKVDKIAREAYPTYNFAKVVNVLSNFANVTLSSLYFDITKDCLYANAKDSIERRAVLTVLEQVLRTMVSVMAPILPHLAEEIHYILSGAEEPSSGMSVFTKKWEPMSSEWEDPSTEKDMNDLLRIRTVVLNLLEKARSNKSIGSSLEADVELIVPGDAAELSALLRREEGLLKTLFIVSDVAVIHEVPNDGTSLSWTHEDSIGLFGKRKRHNLCVLVRPAKLDKCPRCWTFTRPEQEKLCQRCSEVIKYSSL</sequence>
<dbReference type="SUPFAM" id="SSF47323">
    <property type="entry name" value="Anticodon-binding domain of a subclass of class I aminoacyl-tRNA synthetases"/>
    <property type="match status" value="1"/>
</dbReference>
<keyword evidence="16" id="KW-1185">Reference proteome</keyword>
<dbReference type="CDD" id="cd07960">
    <property type="entry name" value="Anticodon_Ia_Ile_BEm"/>
    <property type="match status" value="1"/>
</dbReference>
<evidence type="ECO:0000256" key="4">
    <source>
        <dbReference type="ARBA" id="ARBA00022598"/>
    </source>
</evidence>
<dbReference type="InterPro" id="IPR009080">
    <property type="entry name" value="tRNAsynth_Ia_anticodon-bd"/>
</dbReference>
<dbReference type="GO" id="GO:0032543">
    <property type="term" value="P:mitochondrial translation"/>
    <property type="evidence" value="ECO:0007669"/>
    <property type="project" value="TreeGrafter"/>
</dbReference>
<evidence type="ECO:0000313" key="15">
    <source>
        <dbReference type="EMBL" id="KZT28115.1"/>
    </source>
</evidence>
<dbReference type="FunFam" id="3.40.50.620:FF:000111">
    <property type="entry name" value="Mitochondrial isoleucyl-tRNA synthetase"/>
    <property type="match status" value="1"/>
</dbReference>
<keyword evidence="7 12" id="KW-0648">Protein biosynthesis</keyword>
<feature type="domain" description="Methionyl/Valyl/Leucyl/Isoleucyl-tRNA synthetase anticodon-binding" evidence="14">
    <location>
        <begin position="777"/>
        <end position="935"/>
    </location>
</feature>
<comment type="catalytic activity">
    <reaction evidence="10">
        <text>tRNA(Ile) + L-isoleucine + ATP = L-isoleucyl-tRNA(Ile) + AMP + diphosphate</text>
        <dbReference type="Rhea" id="RHEA:11060"/>
        <dbReference type="Rhea" id="RHEA-COMP:9666"/>
        <dbReference type="Rhea" id="RHEA-COMP:9695"/>
        <dbReference type="ChEBI" id="CHEBI:30616"/>
        <dbReference type="ChEBI" id="CHEBI:33019"/>
        <dbReference type="ChEBI" id="CHEBI:58045"/>
        <dbReference type="ChEBI" id="CHEBI:78442"/>
        <dbReference type="ChEBI" id="CHEBI:78528"/>
        <dbReference type="ChEBI" id="CHEBI:456215"/>
        <dbReference type="EC" id="6.1.1.5"/>
    </reaction>
</comment>
<dbReference type="PRINTS" id="PR00984">
    <property type="entry name" value="TRNASYNTHILE"/>
</dbReference>
<dbReference type="PANTHER" id="PTHR42765">
    <property type="entry name" value="SOLEUCYL-TRNA SYNTHETASE"/>
    <property type="match status" value="1"/>
</dbReference>
<comment type="subcellular location">
    <subcellularLocation>
        <location evidence="1">Mitochondrion</location>
    </subcellularLocation>
</comment>
<evidence type="ECO:0000256" key="2">
    <source>
        <dbReference type="ARBA" id="ARBA00005594"/>
    </source>
</evidence>
<dbReference type="InterPro" id="IPR023585">
    <property type="entry name" value="Ile-tRNA-ligase_type1"/>
</dbReference>
<dbReference type="InterPro" id="IPR002301">
    <property type="entry name" value="Ile-tRNA-ligase"/>
</dbReference>
<accession>A0A165UGD7</accession>
<evidence type="ECO:0000256" key="1">
    <source>
        <dbReference type="ARBA" id="ARBA00004173"/>
    </source>
</evidence>
<reference evidence="15 16" key="1">
    <citation type="journal article" date="2016" name="Mol. Biol. Evol.">
        <title>Comparative Genomics of Early-Diverging Mushroom-Forming Fungi Provides Insights into the Origins of Lignocellulose Decay Capabilities.</title>
        <authorList>
            <person name="Nagy L.G."/>
            <person name="Riley R."/>
            <person name="Tritt A."/>
            <person name="Adam C."/>
            <person name="Daum C."/>
            <person name="Floudas D."/>
            <person name="Sun H."/>
            <person name="Yadav J.S."/>
            <person name="Pangilinan J."/>
            <person name="Larsson K.H."/>
            <person name="Matsuura K."/>
            <person name="Barry K."/>
            <person name="Labutti K."/>
            <person name="Kuo R."/>
            <person name="Ohm R.A."/>
            <person name="Bhattacharya S.S."/>
            <person name="Shirouzu T."/>
            <person name="Yoshinaga Y."/>
            <person name="Martin F.M."/>
            <person name="Grigoriev I.V."/>
            <person name="Hibbett D.S."/>
        </authorList>
    </citation>
    <scope>NUCLEOTIDE SEQUENCE [LARGE SCALE GENOMIC DNA]</scope>
    <source>
        <strain evidence="15 16">HHB14362 ss-1</strain>
    </source>
</reference>
<evidence type="ECO:0000256" key="5">
    <source>
        <dbReference type="ARBA" id="ARBA00022741"/>
    </source>
</evidence>
<dbReference type="GO" id="GO:0000049">
    <property type="term" value="F:tRNA binding"/>
    <property type="evidence" value="ECO:0007669"/>
    <property type="project" value="InterPro"/>
</dbReference>
<evidence type="ECO:0000313" key="16">
    <source>
        <dbReference type="Proteomes" id="UP000076761"/>
    </source>
</evidence>
<dbReference type="Pfam" id="PF00133">
    <property type="entry name" value="tRNA-synt_1"/>
    <property type="match status" value="1"/>
</dbReference>
<evidence type="ECO:0000259" key="14">
    <source>
        <dbReference type="Pfam" id="PF08264"/>
    </source>
</evidence>
<dbReference type="AlphaFoldDB" id="A0A165UGD7"/>
<evidence type="ECO:0000256" key="7">
    <source>
        <dbReference type="ARBA" id="ARBA00022917"/>
    </source>
</evidence>
<evidence type="ECO:0000256" key="10">
    <source>
        <dbReference type="ARBA" id="ARBA00048359"/>
    </source>
</evidence>
<dbReference type="InterPro" id="IPR013155">
    <property type="entry name" value="M/V/L/I-tRNA-synth_anticd-bd"/>
</dbReference>